<protein>
    <submittedName>
        <fullName evidence="1">Uncharacterized protein</fullName>
    </submittedName>
</protein>
<comment type="caution">
    <text evidence="1">The sequence shown here is derived from an EMBL/GenBank/DDBJ whole genome shotgun (WGS) entry which is preliminary data.</text>
</comment>
<keyword evidence="2" id="KW-1185">Reference proteome</keyword>
<evidence type="ECO:0000313" key="2">
    <source>
        <dbReference type="Proteomes" id="UP000187406"/>
    </source>
</evidence>
<dbReference type="PANTHER" id="PTHR33116:SF70">
    <property type="entry name" value="NON-LTR RETROELEMENT REVERSE TRANSCRIPTASE-LIKE PROTEIN"/>
    <property type="match status" value="1"/>
</dbReference>
<dbReference type="PANTHER" id="PTHR33116">
    <property type="entry name" value="REVERSE TRANSCRIPTASE ZINC-BINDING DOMAIN-CONTAINING PROTEIN-RELATED-RELATED"/>
    <property type="match status" value="1"/>
</dbReference>
<dbReference type="InParanoid" id="A0A1Q3C4K0"/>
<gene>
    <name evidence="1" type="ORF">CFOL_v3_18644</name>
</gene>
<accession>A0A1Q3C4K0</accession>
<dbReference type="Proteomes" id="UP000187406">
    <property type="component" value="Unassembled WGS sequence"/>
</dbReference>
<proteinExistence type="predicted"/>
<organism evidence="1 2">
    <name type="scientific">Cephalotus follicularis</name>
    <name type="common">Albany pitcher plant</name>
    <dbReference type="NCBI Taxonomy" id="3775"/>
    <lineage>
        <taxon>Eukaryota</taxon>
        <taxon>Viridiplantae</taxon>
        <taxon>Streptophyta</taxon>
        <taxon>Embryophyta</taxon>
        <taxon>Tracheophyta</taxon>
        <taxon>Spermatophyta</taxon>
        <taxon>Magnoliopsida</taxon>
        <taxon>eudicotyledons</taxon>
        <taxon>Gunneridae</taxon>
        <taxon>Pentapetalae</taxon>
        <taxon>rosids</taxon>
        <taxon>fabids</taxon>
        <taxon>Oxalidales</taxon>
        <taxon>Cephalotaceae</taxon>
        <taxon>Cephalotus</taxon>
    </lineage>
</organism>
<sequence length="108" mass="12062">MLQDSGLVWRNLVCFALIFSKAHQLSNHCGIPLTVNLGKYFGANLFHSRVSKDSFKPLINRMQQKLAGWKAKVLNLACKTTLVQSVLSLCPTHTMQTNLLLVSICYAI</sequence>
<dbReference type="STRING" id="3775.A0A1Q3C4K0"/>
<reference evidence="2" key="1">
    <citation type="submission" date="2016-04" db="EMBL/GenBank/DDBJ databases">
        <title>Cephalotus genome sequencing.</title>
        <authorList>
            <person name="Fukushima K."/>
            <person name="Hasebe M."/>
            <person name="Fang X."/>
        </authorList>
    </citation>
    <scope>NUCLEOTIDE SEQUENCE [LARGE SCALE GENOMIC DNA]</scope>
    <source>
        <strain evidence="2">cv. St1</strain>
    </source>
</reference>
<name>A0A1Q3C4K0_CEPFO</name>
<dbReference type="EMBL" id="BDDD01001323">
    <property type="protein sequence ID" value="GAV75165.1"/>
    <property type="molecule type" value="Genomic_DNA"/>
</dbReference>
<evidence type="ECO:0000313" key="1">
    <source>
        <dbReference type="EMBL" id="GAV75165.1"/>
    </source>
</evidence>
<dbReference type="OrthoDB" id="1740441at2759"/>
<dbReference type="AlphaFoldDB" id="A0A1Q3C4K0"/>